<reference evidence="15 16" key="1">
    <citation type="journal article" date="2010" name="J. Bacteriol.">
        <title>The complete genome sequence of Croceibacter atlanticus HTCC2559T.</title>
        <authorList>
            <person name="Oh H.M."/>
            <person name="Kang I."/>
            <person name="Ferriera S."/>
            <person name="Giovannoni S.J."/>
            <person name="Cho J.C."/>
        </authorList>
    </citation>
    <scope>NUCLEOTIDE SEQUENCE [LARGE SCALE GENOMIC DNA]</scope>
    <source>
        <strain evidence="16">ATCC BAA-628 / HTCC2559 / KCTC 12090</strain>
    </source>
</reference>
<proteinExistence type="inferred from homology"/>
<dbReference type="InterPro" id="IPR027417">
    <property type="entry name" value="P-loop_NTPase"/>
</dbReference>
<dbReference type="Pfam" id="PF00270">
    <property type="entry name" value="DEAD"/>
    <property type="match status" value="1"/>
</dbReference>
<dbReference type="Proteomes" id="UP000002297">
    <property type="component" value="Chromosome"/>
</dbReference>
<dbReference type="InterPro" id="IPR036388">
    <property type="entry name" value="WH-like_DNA-bd_sf"/>
</dbReference>
<comment type="similarity">
    <text evidence="1">Belongs to the helicase family. RecQ subfamily.</text>
</comment>
<dbReference type="GO" id="GO:0043590">
    <property type="term" value="C:bacterial nucleoid"/>
    <property type="evidence" value="ECO:0007669"/>
    <property type="project" value="TreeGrafter"/>
</dbReference>
<evidence type="ECO:0000259" key="14">
    <source>
        <dbReference type="PROSITE" id="PS51194"/>
    </source>
</evidence>
<evidence type="ECO:0000256" key="10">
    <source>
        <dbReference type="ARBA" id="ARBA00034808"/>
    </source>
</evidence>
<dbReference type="FunFam" id="3.40.50.300:FF:000296">
    <property type="entry name" value="ATP-dependent DNA helicase RecQ"/>
    <property type="match status" value="1"/>
</dbReference>
<evidence type="ECO:0000256" key="12">
    <source>
        <dbReference type="ARBA" id="ARBA00044550"/>
    </source>
</evidence>
<dbReference type="GO" id="GO:0006281">
    <property type="term" value="P:DNA repair"/>
    <property type="evidence" value="ECO:0007669"/>
    <property type="project" value="TreeGrafter"/>
</dbReference>
<dbReference type="Gene3D" id="3.40.50.300">
    <property type="entry name" value="P-loop containing nucleotide triphosphate hydrolases"/>
    <property type="match status" value="2"/>
</dbReference>
<dbReference type="PANTHER" id="PTHR13710:SF105">
    <property type="entry name" value="ATP-DEPENDENT DNA HELICASE Q1"/>
    <property type="match status" value="1"/>
</dbReference>
<feature type="domain" description="Helicase ATP-binding" evidence="13">
    <location>
        <begin position="25"/>
        <end position="193"/>
    </location>
</feature>
<organism evidence="15 16">
    <name type="scientific">Croceibacter atlanticus (strain ATCC BAA-628 / JCM 21780 / CIP 108009 / IAM 15332 / KCTC 12090 / HTCC2559)</name>
    <dbReference type="NCBI Taxonomy" id="216432"/>
    <lineage>
        <taxon>Bacteria</taxon>
        <taxon>Pseudomonadati</taxon>
        <taxon>Bacteroidota</taxon>
        <taxon>Flavobacteriia</taxon>
        <taxon>Flavobacteriales</taxon>
        <taxon>Flavobacteriaceae</taxon>
        <taxon>Croceibacter</taxon>
    </lineage>
</organism>
<dbReference type="eggNOG" id="COG0514">
    <property type="taxonomic scope" value="Bacteria"/>
</dbReference>
<dbReference type="GO" id="GO:0005524">
    <property type="term" value="F:ATP binding"/>
    <property type="evidence" value="ECO:0007669"/>
    <property type="project" value="UniProtKB-KW"/>
</dbReference>
<dbReference type="GO" id="GO:0030894">
    <property type="term" value="C:replisome"/>
    <property type="evidence" value="ECO:0007669"/>
    <property type="project" value="TreeGrafter"/>
</dbReference>
<keyword evidence="4" id="KW-0378">Hydrolase</keyword>
<dbReference type="GO" id="GO:0006310">
    <property type="term" value="P:DNA recombination"/>
    <property type="evidence" value="ECO:0007669"/>
    <property type="project" value="InterPro"/>
</dbReference>
<keyword evidence="7" id="KW-0238">DNA-binding</keyword>
<dbReference type="Pfam" id="PF00271">
    <property type="entry name" value="Helicase_C"/>
    <property type="match status" value="1"/>
</dbReference>
<dbReference type="SUPFAM" id="SSF52540">
    <property type="entry name" value="P-loop containing nucleoside triphosphate hydrolases"/>
    <property type="match status" value="1"/>
</dbReference>
<dbReference type="GO" id="GO:0016787">
    <property type="term" value="F:hydrolase activity"/>
    <property type="evidence" value="ECO:0007669"/>
    <property type="project" value="UniProtKB-KW"/>
</dbReference>
<evidence type="ECO:0000256" key="4">
    <source>
        <dbReference type="ARBA" id="ARBA00022801"/>
    </source>
</evidence>
<sequence length="632" mass="72262">MIKAEHTLRKFWGFEAFRPSQESVISSVLDHNDTLALLPTGGGKSLCFQVPAMVNEGICIVISPLIALMQDQVNVLKNKGIKAMALTSGMSYSDLDAALDNCIYGNYKFLYLSPERLQQNLVQERIKAMNVNLIAIDEAHCISQWGHDFRPAYREIKILRELHPSVTFLALTATAKKDVEKDIIQLLDLYQPKVIKQSFKRENLALRTLKSNNKYQTLLRELQNISGSAIVYLRNRKLTLDISNFLNTNNLSATNYHGGITNSEKKDRLKQWLDGTKKIMVATNAFGMGIDKADVRKVIHFNFADSLESYYQEAGRAGRDGNRAEAVMIYNESDTVLIQDLFLKNLPSVEGVKYVYSKLNSFFRIAFGEGEGETFSFNFYEFCQHYQLNTLLTYQTLQTLDRASVITLTQRYAKKSEVQFIITNKQLLYFIEENPKYEPIIKAILRSYGGIFEAPVSINLVQVLAKAGTYEKEALQLLKELDEQGIITFEFSKHDAQITFLKPREDDHTINPLVPYINQQKSHKEYQISSFLKYVKNDEDCKMLQLLHYFDETEGTPCGICSVCSTKQTKSQKTDFKSIKEAIFFQLKQSNKSSHELSEAIKLPKQTLLQVLSLLVSEELIMRTPENTYKIR</sequence>
<dbReference type="InterPro" id="IPR001650">
    <property type="entry name" value="Helicase_C-like"/>
</dbReference>
<dbReference type="NCBIfam" id="TIGR00614">
    <property type="entry name" value="recQ_fam"/>
    <property type="match status" value="1"/>
</dbReference>
<keyword evidence="2" id="KW-0479">Metal-binding</keyword>
<dbReference type="SMART" id="SM00490">
    <property type="entry name" value="HELICc"/>
    <property type="match status" value="1"/>
</dbReference>
<dbReference type="Gene3D" id="1.10.10.10">
    <property type="entry name" value="Winged helix-like DNA-binding domain superfamily/Winged helix DNA-binding domain"/>
    <property type="match status" value="1"/>
</dbReference>
<evidence type="ECO:0000259" key="13">
    <source>
        <dbReference type="PROSITE" id="PS51192"/>
    </source>
</evidence>
<evidence type="ECO:0000313" key="16">
    <source>
        <dbReference type="Proteomes" id="UP000002297"/>
    </source>
</evidence>
<dbReference type="AlphaFoldDB" id="A3U8Z5"/>
<dbReference type="GeneID" id="89453666"/>
<evidence type="ECO:0000256" key="1">
    <source>
        <dbReference type="ARBA" id="ARBA00005446"/>
    </source>
</evidence>
<keyword evidence="8" id="KW-0413">Isomerase</keyword>
<evidence type="ECO:0000313" key="15">
    <source>
        <dbReference type="EMBL" id="EAP86281.1"/>
    </source>
</evidence>
<evidence type="ECO:0000256" key="6">
    <source>
        <dbReference type="ARBA" id="ARBA00022840"/>
    </source>
</evidence>
<dbReference type="InterPro" id="IPR032284">
    <property type="entry name" value="RecQ_Zn-bd"/>
</dbReference>
<dbReference type="HOGENOM" id="CLU_001103_9_7_10"/>
<dbReference type="GO" id="GO:0046872">
    <property type="term" value="F:metal ion binding"/>
    <property type="evidence" value="ECO:0007669"/>
    <property type="project" value="UniProtKB-KW"/>
</dbReference>
<dbReference type="STRING" id="216432.CA2559_09613"/>
<evidence type="ECO:0000256" key="7">
    <source>
        <dbReference type="ARBA" id="ARBA00023125"/>
    </source>
</evidence>
<gene>
    <name evidence="15" type="ordered locus">CA2559_09613</name>
</gene>
<dbReference type="KEGG" id="cat:CA2559_09613"/>
<dbReference type="PROSITE" id="PS51194">
    <property type="entry name" value="HELICASE_CTER"/>
    <property type="match status" value="1"/>
</dbReference>
<comment type="catalytic activity">
    <reaction evidence="9">
        <text>Couples ATP hydrolysis with the unwinding of duplex DNA by translocating in the 3'-5' direction.</text>
        <dbReference type="EC" id="5.6.2.4"/>
    </reaction>
</comment>
<dbReference type="EC" id="5.6.2.4" evidence="10"/>
<dbReference type="OrthoDB" id="9763310at2"/>
<evidence type="ECO:0000256" key="2">
    <source>
        <dbReference type="ARBA" id="ARBA00022723"/>
    </source>
</evidence>
<accession>A3U8Z5</accession>
<protein>
    <recommendedName>
        <fullName evidence="11">ATP-dependent DNA helicase RecQ</fullName>
        <ecNumber evidence="10">5.6.2.4</ecNumber>
    </recommendedName>
    <alternativeName>
        <fullName evidence="12">DNA 3'-5' helicase RecQ</fullName>
    </alternativeName>
</protein>
<dbReference type="SMART" id="SM00487">
    <property type="entry name" value="DEXDc"/>
    <property type="match status" value="1"/>
</dbReference>
<evidence type="ECO:0000256" key="8">
    <source>
        <dbReference type="ARBA" id="ARBA00023235"/>
    </source>
</evidence>
<name>A3U8Z5_CROAH</name>
<keyword evidence="6" id="KW-0067">ATP-binding</keyword>
<keyword evidence="16" id="KW-1185">Reference proteome</keyword>
<keyword evidence="5 15" id="KW-0347">Helicase</keyword>
<dbReference type="RefSeq" id="WP_013187666.1">
    <property type="nucleotide sequence ID" value="NC_014230.1"/>
</dbReference>
<dbReference type="PROSITE" id="PS51192">
    <property type="entry name" value="HELICASE_ATP_BIND_1"/>
    <property type="match status" value="1"/>
</dbReference>
<dbReference type="GO" id="GO:0009378">
    <property type="term" value="F:four-way junction helicase activity"/>
    <property type="evidence" value="ECO:0007669"/>
    <property type="project" value="TreeGrafter"/>
</dbReference>
<dbReference type="InterPro" id="IPR014001">
    <property type="entry name" value="Helicase_ATP-bd"/>
</dbReference>
<dbReference type="CDD" id="cd17920">
    <property type="entry name" value="DEXHc_RecQ"/>
    <property type="match status" value="1"/>
</dbReference>
<evidence type="ECO:0000256" key="5">
    <source>
        <dbReference type="ARBA" id="ARBA00022806"/>
    </source>
</evidence>
<dbReference type="EMBL" id="CP002046">
    <property type="protein sequence ID" value="EAP86281.1"/>
    <property type="molecule type" value="Genomic_DNA"/>
</dbReference>
<dbReference type="GO" id="GO:0005737">
    <property type="term" value="C:cytoplasm"/>
    <property type="evidence" value="ECO:0007669"/>
    <property type="project" value="TreeGrafter"/>
</dbReference>
<evidence type="ECO:0000256" key="3">
    <source>
        <dbReference type="ARBA" id="ARBA00022741"/>
    </source>
</evidence>
<dbReference type="GO" id="GO:0043138">
    <property type="term" value="F:3'-5' DNA helicase activity"/>
    <property type="evidence" value="ECO:0007669"/>
    <property type="project" value="UniProtKB-EC"/>
</dbReference>
<evidence type="ECO:0000256" key="11">
    <source>
        <dbReference type="ARBA" id="ARBA00044535"/>
    </source>
</evidence>
<dbReference type="PANTHER" id="PTHR13710">
    <property type="entry name" value="DNA HELICASE RECQ FAMILY MEMBER"/>
    <property type="match status" value="1"/>
</dbReference>
<feature type="domain" description="Helicase C-terminal" evidence="14">
    <location>
        <begin position="217"/>
        <end position="360"/>
    </location>
</feature>
<dbReference type="InterPro" id="IPR004589">
    <property type="entry name" value="DNA_helicase_ATP-dep_RecQ"/>
</dbReference>
<dbReference type="InterPro" id="IPR011545">
    <property type="entry name" value="DEAD/DEAH_box_helicase_dom"/>
</dbReference>
<dbReference type="GO" id="GO:0003677">
    <property type="term" value="F:DNA binding"/>
    <property type="evidence" value="ECO:0007669"/>
    <property type="project" value="UniProtKB-KW"/>
</dbReference>
<evidence type="ECO:0000256" key="9">
    <source>
        <dbReference type="ARBA" id="ARBA00034617"/>
    </source>
</evidence>
<dbReference type="Pfam" id="PF16124">
    <property type="entry name" value="RecQ_Zn_bind"/>
    <property type="match status" value="1"/>
</dbReference>
<keyword evidence="3" id="KW-0547">Nucleotide-binding</keyword>